<dbReference type="EMBL" id="JAPDIA010000003">
    <property type="protein sequence ID" value="MDG0809453.1"/>
    <property type="molecule type" value="Genomic_DNA"/>
</dbReference>
<gene>
    <name evidence="2" type="ORF">OMP40_08865</name>
</gene>
<protein>
    <recommendedName>
        <fullName evidence="4">Methyl-accepting chemotaxis protein</fullName>
    </recommendedName>
</protein>
<evidence type="ECO:0008006" key="4">
    <source>
        <dbReference type="Google" id="ProtNLM"/>
    </source>
</evidence>
<keyword evidence="1" id="KW-0812">Transmembrane</keyword>
<name>A0A9X4KRY8_9BACL</name>
<keyword evidence="1" id="KW-1133">Transmembrane helix</keyword>
<keyword evidence="1" id="KW-0472">Membrane</keyword>
<keyword evidence="3" id="KW-1185">Reference proteome</keyword>
<reference evidence="2" key="1">
    <citation type="submission" date="2022-10" db="EMBL/GenBank/DDBJ databases">
        <title>Comparative genomic analysis of Cohnella hashimotonis sp. nov., isolated from the International Space Station.</title>
        <authorList>
            <person name="Simpson A."/>
            <person name="Venkateswaran K."/>
        </authorList>
    </citation>
    <scope>NUCLEOTIDE SEQUENCE</scope>
    <source>
        <strain evidence="2">DSM 28161</strain>
    </source>
</reference>
<dbReference type="RefSeq" id="WP_277530761.1">
    <property type="nucleotide sequence ID" value="NZ_JAPDIA010000003.1"/>
</dbReference>
<comment type="caution">
    <text evidence="2">The sequence shown here is derived from an EMBL/GenBank/DDBJ whole genome shotgun (WGS) entry which is preliminary data.</text>
</comment>
<organism evidence="2 3">
    <name type="scientific">Cohnella rhizosphaerae</name>
    <dbReference type="NCBI Taxonomy" id="1457232"/>
    <lineage>
        <taxon>Bacteria</taxon>
        <taxon>Bacillati</taxon>
        <taxon>Bacillota</taxon>
        <taxon>Bacilli</taxon>
        <taxon>Bacillales</taxon>
        <taxon>Paenibacillaceae</taxon>
        <taxon>Cohnella</taxon>
    </lineage>
</organism>
<evidence type="ECO:0000256" key="1">
    <source>
        <dbReference type="SAM" id="Phobius"/>
    </source>
</evidence>
<sequence>MRHFLHRSFYTKIQASFLILIFLPMVFISFISYSTTQGIVKDKIQLSNQSVLTVMAKDIEKMLDDIAYASNFFVQDKQALDPPPNVSDDQKHRQLAELRGLSAN</sequence>
<evidence type="ECO:0000313" key="3">
    <source>
        <dbReference type="Proteomes" id="UP001153404"/>
    </source>
</evidence>
<proteinExistence type="predicted"/>
<dbReference type="Proteomes" id="UP001153404">
    <property type="component" value="Unassembled WGS sequence"/>
</dbReference>
<accession>A0A9X4KRY8</accession>
<feature type="transmembrane region" description="Helical" evidence="1">
    <location>
        <begin position="12"/>
        <end position="33"/>
    </location>
</feature>
<evidence type="ECO:0000313" key="2">
    <source>
        <dbReference type="EMBL" id="MDG0809453.1"/>
    </source>
</evidence>
<dbReference type="AlphaFoldDB" id="A0A9X4KRY8"/>